<evidence type="ECO:0000259" key="1">
    <source>
        <dbReference type="Pfam" id="PF05175"/>
    </source>
</evidence>
<proteinExistence type="predicted"/>
<evidence type="ECO:0000313" key="3">
    <source>
        <dbReference type="Proteomes" id="UP001057481"/>
    </source>
</evidence>
<dbReference type="InterPro" id="IPR050210">
    <property type="entry name" value="tRNA_Adenine-N(6)_MTase"/>
</dbReference>
<comment type="caution">
    <text evidence="2">The sequence shown here is derived from an EMBL/GenBank/DDBJ whole genome shotgun (WGS) entry which is preliminary data.</text>
</comment>
<dbReference type="SUPFAM" id="SSF53335">
    <property type="entry name" value="S-adenosyl-L-methionine-dependent methyltransferases"/>
    <property type="match status" value="1"/>
</dbReference>
<name>A0ABT0VFE2_9LACO</name>
<feature type="domain" description="Methyltransferase small" evidence="1">
    <location>
        <begin position="36"/>
        <end position="158"/>
    </location>
</feature>
<dbReference type="PROSITE" id="PS00092">
    <property type="entry name" value="N6_MTASE"/>
    <property type="match status" value="1"/>
</dbReference>
<dbReference type="Pfam" id="PF05175">
    <property type="entry name" value="MTS"/>
    <property type="match status" value="1"/>
</dbReference>
<sequence>MTDIQLLPDERIDQLYSQTVKIIQSSSVFAFSLDAVLLAMFAKASKSTKSLTVDLCAGNGAVGLFFAHKTNGQIVEVEIQPRLADMAKRSISLNHLESKMQVLNIDLADSLKYLHHDSIDTVLCNPPYFTDLPKSVKNPNQFLAIARHEIKTNLEMICKVTSQLLKTNGKIYMVHRPDRLLDIITTMQKFNLAPKQIQFVHSKKNKEANIVLIEAIKNGQQTGLRIIKPLIVYEDDGQYTSEVHEALYGKTK</sequence>
<dbReference type="Gene3D" id="3.40.50.150">
    <property type="entry name" value="Vaccinia Virus protein VP39"/>
    <property type="match status" value="1"/>
</dbReference>
<dbReference type="InterPro" id="IPR029063">
    <property type="entry name" value="SAM-dependent_MTases_sf"/>
</dbReference>
<gene>
    <name evidence="2" type="ORF">KAK10_01140</name>
</gene>
<dbReference type="InterPro" id="IPR007848">
    <property type="entry name" value="Small_mtfrase_dom"/>
</dbReference>
<protein>
    <submittedName>
        <fullName evidence="2">tRNA1(Val) (Adenine(37)-N6)-methyltransferase</fullName>
    </submittedName>
</protein>
<reference evidence="2" key="1">
    <citation type="submission" date="2021-04" db="EMBL/GenBank/DDBJ databases">
        <title>Taxonomic assessment of Weissella genus.</title>
        <authorList>
            <person name="Fanelli F."/>
            <person name="Chieffi D."/>
            <person name="Dell'Aquila A."/>
            <person name="Gyu-Sung C."/>
            <person name="Franz C.M.A.P."/>
            <person name="Fusco V."/>
        </authorList>
    </citation>
    <scope>NUCLEOTIDE SEQUENCE</scope>
    <source>
        <strain evidence="2">LMG 25373</strain>
    </source>
</reference>
<dbReference type="PANTHER" id="PTHR47739">
    <property type="entry name" value="TRNA1(VAL) (ADENINE(37)-N6)-METHYLTRANSFERASE"/>
    <property type="match status" value="1"/>
</dbReference>
<dbReference type="InterPro" id="IPR002052">
    <property type="entry name" value="DNA_methylase_N6_adenine_CS"/>
</dbReference>
<dbReference type="EMBL" id="JAGMVS010000037">
    <property type="protein sequence ID" value="MCM2436541.1"/>
    <property type="molecule type" value="Genomic_DNA"/>
</dbReference>
<keyword evidence="3" id="KW-1185">Reference proteome</keyword>
<dbReference type="PANTHER" id="PTHR47739:SF1">
    <property type="entry name" value="TRNA1(VAL) (ADENINE(37)-N6)-METHYLTRANSFERASE"/>
    <property type="match status" value="1"/>
</dbReference>
<dbReference type="CDD" id="cd02440">
    <property type="entry name" value="AdoMet_MTases"/>
    <property type="match status" value="1"/>
</dbReference>
<dbReference type="Proteomes" id="UP001057481">
    <property type="component" value="Unassembled WGS sequence"/>
</dbReference>
<organism evidence="2 3">
    <name type="scientific">Periweissella beninensis</name>
    <dbReference type="NCBI Taxonomy" id="504936"/>
    <lineage>
        <taxon>Bacteria</taxon>
        <taxon>Bacillati</taxon>
        <taxon>Bacillota</taxon>
        <taxon>Bacilli</taxon>
        <taxon>Lactobacillales</taxon>
        <taxon>Lactobacillaceae</taxon>
        <taxon>Periweissella</taxon>
    </lineage>
</organism>
<dbReference type="RefSeq" id="WP_205142987.1">
    <property type="nucleotide sequence ID" value="NZ_JAFBDN010000002.1"/>
</dbReference>
<accession>A0ABT0VFE2</accession>
<evidence type="ECO:0000313" key="2">
    <source>
        <dbReference type="EMBL" id="MCM2436541.1"/>
    </source>
</evidence>